<evidence type="ECO:0000313" key="3">
    <source>
        <dbReference type="RefSeq" id="XP_008561370.1"/>
    </source>
</evidence>
<feature type="region of interest" description="Disordered" evidence="1">
    <location>
        <begin position="1"/>
        <end position="93"/>
    </location>
</feature>
<sequence>MISPEHKAHEEPGTTHKPSSAQLSSSQLSSAQLSPAQPSPAQPSTAQTCSAQPSSAQPTSDQPRCLCSESRLLPSQPPLPWSTRLARIPPFRV</sequence>
<dbReference type="RefSeq" id="XP_008561370.1">
    <property type="nucleotide sequence ID" value="XM_008563148.1"/>
</dbReference>
<dbReference type="Proteomes" id="UP000694923">
    <property type="component" value="Unplaced"/>
</dbReference>
<dbReference type="GeneID" id="103581264"/>
<evidence type="ECO:0000313" key="2">
    <source>
        <dbReference type="Proteomes" id="UP000694923"/>
    </source>
</evidence>
<accession>A0ABM0PZ29</accession>
<organism evidence="2 3">
    <name type="scientific">Galeopterus variegatus</name>
    <name type="common">Malayan flying lemur</name>
    <name type="synonym">Cynocephalus variegatus</name>
    <dbReference type="NCBI Taxonomy" id="482537"/>
    <lineage>
        <taxon>Eukaryota</taxon>
        <taxon>Metazoa</taxon>
        <taxon>Chordata</taxon>
        <taxon>Craniata</taxon>
        <taxon>Vertebrata</taxon>
        <taxon>Euteleostomi</taxon>
        <taxon>Mammalia</taxon>
        <taxon>Eutheria</taxon>
        <taxon>Euarchontoglires</taxon>
        <taxon>Dermoptera</taxon>
        <taxon>Cynocephalidae</taxon>
        <taxon>Galeopterus</taxon>
    </lineage>
</organism>
<keyword evidence="2" id="KW-1185">Reference proteome</keyword>
<protein>
    <submittedName>
        <fullName evidence="3">Vegetative cell wall protein gp1-like</fullName>
    </submittedName>
</protein>
<name>A0ABM0PZ29_GALVR</name>
<evidence type="ECO:0000256" key="1">
    <source>
        <dbReference type="SAM" id="MobiDB-lite"/>
    </source>
</evidence>
<proteinExistence type="predicted"/>
<feature type="compositionally biased region" description="Basic and acidic residues" evidence="1">
    <location>
        <begin position="1"/>
        <end position="14"/>
    </location>
</feature>
<feature type="compositionally biased region" description="Low complexity" evidence="1">
    <location>
        <begin position="18"/>
        <end position="36"/>
    </location>
</feature>
<reference evidence="3" key="1">
    <citation type="submission" date="2025-08" db="UniProtKB">
        <authorList>
            <consortium name="RefSeq"/>
        </authorList>
    </citation>
    <scope>IDENTIFICATION</scope>
</reference>
<feature type="compositionally biased region" description="Polar residues" evidence="1">
    <location>
        <begin position="45"/>
        <end position="62"/>
    </location>
</feature>
<gene>
    <name evidence="3" type="primary">LOC103581264</name>
</gene>